<dbReference type="Proteomes" id="UP001228643">
    <property type="component" value="Unassembled WGS sequence"/>
</dbReference>
<name>A0AAW6TNR6_9FLAO</name>
<sequence>MTEKLKNQLLELQKEKDHEYRLKQLKALRKEIILLILNKETKHDKEVKNRFSELLDLKSICKN</sequence>
<comment type="caution">
    <text evidence="1">The sequence shown here is derived from an EMBL/GenBank/DDBJ whole genome shotgun (WGS) entry which is preliminary data.</text>
</comment>
<evidence type="ECO:0000313" key="1">
    <source>
        <dbReference type="EMBL" id="MDI5949010.1"/>
    </source>
</evidence>
<dbReference type="EMBL" id="JASCRY010000001">
    <property type="protein sequence ID" value="MDI5949010.1"/>
    <property type="molecule type" value="Genomic_DNA"/>
</dbReference>
<accession>A0AAW6TNR6</accession>
<dbReference type="RefSeq" id="WP_282714661.1">
    <property type="nucleotide sequence ID" value="NZ_JASCRY010000001.1"/>
</dbReference>
<evidence type="ECO:0000313" key="2">
    <source>
        <dbReference type="Proteomes" id="UP001228643"/>
    </source>
</evidence>
<keyword evidence="2" id="KW-1185">Reference proteome</keyword>
<proteinExistence type="predicted"/>
<organism evidence="1 2">
    <name type="scientific">Flavobacterium yafengii</name>
    <dbReference type="NCBI Taxonomy" id="3041253"/>
    <lineage>
        <taxon>Bacteria</taxon>
        <taxon>Pseudomonadati</taxon>
        <taxon>Bacteroidota</taxon>
        <taxon>Flavobacteriia</taxon>
        <taxon>Flavobacteriales</taxon>
        <taxon>Flavobacteriaceae</taxon>
        <taxon>Flavobacterium</taxon>
    </lineage>
</organism>
<protein>
    <submittedName>
        <fullName evidence="1">Uncharacterized protein</fullName>
    </submittedName>
</protein>
<gene>
    <name evidence="1" type="ORF">QLS97_05060</name>
</gene>
<dbReference type="AlphaFoldDB" id="A0AAW6TNR6"/>
<reference evidence="1 2" key="1">
    <citation type="submission" date="2023-04" db="EMBL/GenBank/DDBJ databases">
        <title>Two novel species of Flavobacterium.</title>
        <authorList>
            <person name="Liu Q."/>
            <person name="Xin Y.-H."/>
        </authorList>
    </citation>
    <scope>NUCLEOTIDE SEQUENCE [LARGE SCALE GENOMIC DNA]</scope>
    <source>
        <strain evidence="1 2">LB2P87</strain>
    </source>
</reference>